<dbReference type="EC" id="2.7.13.3" evidence="3"/>
<protein>
    <recommendedName>
        <fullName evidence="3">histidine kinase</fullName>
        <ecNumber evidence="3">2.7.13.3</ecNumber>
    </recommendedName>
</protein>
<dbReference type="SMART" id="SM00387">
    <property type="entry name" value="HATPase_c"/>
    <property type="match status" value="1"/>
</dbReference>
<dbReference type="InterPro" id="IPR050428">
    <property type="entry name" value="TCS_sensor_his_kinase"/>
</dbReference>
<evidence type="ECO:0000256" key="7">
    <source>
        <dbReference type="ARBA" id="ARBA00022777"/>
    </source>
</evidence>
<dbReference type="CDD" id="cd00075">
    <property type="entry name" value="HATPase"/>
    <property type="match status" value="1"/>
</dbReference>
<evidence type="ECO:0000259" key="11">
    <source>
        <dbReference type="PROSITE" id="PS50109"/>
    </source>
</evidence>
<accession>A0ABW2REQ0</accession>
<organism evidence="12 13">
    <name type="scientific">Hydrogenophaga bisanensis</name>
    <dbReference type="NCBI Taxonomy" id="439611"/>
    <lineage>
        <taxon>Bacteria</taxon>
        <taxon>Pseudomonadati</taxon>
        <taxon>Pseudomonadota</taxon>
        <taxon>Betaproteobacteria</taxon>
        <taxon>Burkholderiales</taxon>
        <taxon>Comamonadaceae</taxon>
        <taxon>Hydrogenophaga</taxon>
    </lineage>
</organism>
<evidence type="ECO:0000256" key="4">
    <source>
        <dbReference type="ARBA" id="ARBA00022553"/>
    </source>
</evidence>
<keyword evidence="4" id="KW-0597">Phosphoprotein</keyword>
<keyword evidence="13" id="KW-1185">Reference proteome</keyword>
<dbReference type="Proteomes" id="UP001596495">
    <property type="component" value="Unassembled WGS sequence"/>
</dbReference>
<reference evidence="13" key="1">
    <citation type="journal article" date="2019" name="Int. J. Syst. Evol. Microbiol.">
        <title>The Global Catalogue of Microorganisms (GCM) 10K type strain sequencing project: providing services to taxonomists for standard genome sequencing and annotation.</title>
        <authorList>
            <consortium name="The Broad Institute Genomics Platform"/>
            <consortium name="The Broad Institute Genome Sequencing Center for Infectious Disease"/>
            <person name="Wu L."/>
            <person name="Ma J."/>
        </authorList>
    </citation>
    <scope>NUCLEOTIDE SEQUENCE [LARGE SCALE GENOMIC DNA]</scope>
    <source>
        <strain evidence="13">CCUG 54518</strain>
    </source>
</reference>
<comment type="caution">
    <text evidence="12">The sequence shown here is derived from an EMBL/GenBank/DDBJ whole genome shotgun (WGS) entry which is preliminary data.</text>
</comment>
<evidence type="ECO:0000256" key="5">
    <source>
        <dbReference type="ARBA" id="ARBA00022679"/>
    </source>
</evidence>
<feature type="transmembrane region" description="Helical" evidence="10">
    <location>
        <begin position="135"/>
        <end position="154"/>
    </location>
</feature>
<dbReference type="Gene3D" id="1.10.287.130">
    <property type="match status" value="1"/>
</dbReference>
<dbReference type="SUPFAM" id="SSF47384">
    <property type="entry name" value="Homodimeric domain of signal transducing histidine kinase"/>
    <property type="match status" value="1"/>
</dbReference>
<evidence type="ECO:0000313" key="13">
    <source>
        <dbReference type="Proteomes" id="UP001596495"/>
    </source>
</evidence>
<dbReference type="InterPro" id="IPR036097">
    <property type="entry name" value="HisK_dim/P_sf"/>
</dbReference>
<dbReference type="InterPro" id="IPR036890">
    <property type="entry name" value="HATPase_C_sf"/>
</dbReference>
<dbReference type="Gene3D" id="3.30.565.10">
    <property type="entry name" value="Histidine kinase-like ATPase, C-terminal domain"/>
    <property type="match status" value="1"/>
</dbReference>
<dbReference type="EMBL" id="JBHTBX010000024">
    <property type="protein sequence ID" value="MFC7436614.1"/>
    <property type="molecule type" value="Genomic_DNA"/>
</dbReference>
<dbReference type="PRINTS" id="PR00344">
    <property type="entry name" value="BCTRLSENSOR"/>
</dbReference>
<comment type="catalytic activity">
    <reaction evidence="1">
        <text>ATP + protein L-histidine = ADP + protein N-phospho-L-histidine.</text>
        <dbReference type="EC" id="2.7.13.3"/>
    </reaction>
</comment>
<keyword evidence="6 10" id="KW-0812">Transmembrane</keyword>
<sequence>MSLRRRVMVALVSLVASFTLVQGGIAVLSLHEQEDELVDELVLAETHRLAARLAESGPAAAISNSLLPESYEAWWVGKGDSVPRPVPAEMQDLANGPHLDSTPGAEYHIMVMPVAEGRLYVRYNAVSNENKVRAFAVQVFVLALVFIGLAAWIAKYVAAVLVAPLEKVAQLLDHWAPASEHGETPPADEEQRVLKAFERVQARWELGLARENERLTDIHHEIRTPLTALRTDLEMLQSQSLRDGDHASPQVASGVTPSQRLQRSLIAIDAITGALESMRALRTGQVSPAEPVLLADCIDDAWASLGELPEKRALALSNDVDREVVAVVDRQALMAILRNLFRNAAEHAAPARLRVSYAQTQLIVADDGPGIPEEERAFVFDRYYRGRLADAPAAQEANHLASDFGRGLGLAIVRQVAEVNGWHLSVTAAVPRGTQFSISFKEPQAI</sequence>
<evidence type="ECO:0000256" key="8">
    <source>
        <dbReference type="ARBA" id="ARBA00022989"/>
    </source>
</evidence>
<name>A0ABW2REQ0_9BURK</name>
<dbReference type="InterPro" id="IPR004358">
    <property type="entry name" value="Sig_transdc_His_kin-like_C"/>
</dbReference>
<dbReference type="Pfam" id="PF02518">
    <property type="entry name" value="HATPase_c"/>
    <property type="match status" value="1"/>
</dbReference>
<dbReference type="CDD" id="cd00082">
    <property type="entry name" value="HisKA"/>
    <property type="match status" value="1"/>
</dbReference>
<keyword evidence="8 10" id="KW-1133">Transmembrane helix</keyword>
<evidence type="ECO:0000256" key="10">
    <source>
        <dbReference type="SAM" id="Phobius"/>
    </source>
</evidence>
<evidence type="ECO:0000256" key="2">
    <source>
        <dbReference type="ARBA" id="ARBA00004370"/>
    </source>
</evidence>
<dbReference type="InterPro" id="IPR005467">
    <property type="entry name" value="His_kinase_dom"/>
</dbReference>
<dbReference type="RefSeq" id="WP_382260308.1">
    <property type="nucleotide sequence ID" value="NZ_JBHTBX010000024.1"/>
</dbReference>
<proteinExistence type="predicted"/>
<comment type="subcellular location">
    <subcellularLocation>
        <location evidence="2">Membrane</location>
    </subcellularLocation>
</comment>
<evidence type="ECO:0000256" key="1">
    <source>
        <dbReference type="ARBA" id="ARBA00000085"/>
    </source>
</evidence>
<dbReference type="InterPro" id="IPR003661">
    <property type="entry name" value="HisK_dim/P_dom"/>
</dbReference>
<dbReference type="PANTHER" id="PTHR45436:SF16">
    <property type="entry name" value="HISTIDINE KINASE"/>
    <property type="match status" value="1"/>
</dbReference>
<dbReference type="PANTHER" id="PTHR45436">
    <property type="entry name" value="SENSOR HISTIDINE KINASE YKOH"/>
    <property type="match status" value="1"/>
</dbReference>
<evidence type="ECO:0000256" key="3">
    <source>
        <dbReference type="ARBA" id="ARBA00012438"/>
    </source>
</evidence>
<keyword evidence="7 12" id="KW-0418">Kinase</keyword>
<dbReference type="SUPFAM" id="SSF55874">
    <property type="entry name" value="ATPase domain of HSP90 chaperone/DNA topoisomerase II/histidine kinase"/>
    <property type="match status" value="1"/>
</dbReference>
<evidence type="ECO:0000313" key="12">
    <source>
        <dbReference type="EMBL" id="MFC7436614.1"/>
    </source>
</evidence>
<keyword evidence="5" id="KW-0808">Transferase</keyword>
<feature type="domain" description="Histidine kinase" evidence="11">
    <location>
        <begin position="217"/>
        <end position="444"/>
    </location>
</feature>
<evidence type="ECO:0000256" key="6">
    <source>
        <dbReference type="ARBA" id="ARBA00022692"/>
    </source>
</evidence>
<dbReference type="PROSITE" id="PS50109">
    <property type="entry name" value="HIS_KIN"/>
    <property type="match status" value="1"/>
</dbReference>
<keyword evidence="9 10" id="KW-0472">Membrane</keyword>
<gene>
    <name evidence="12" type="ORF">ACFQNJ_19090</name>
</gene>
<dbReference type="InterPro" id="IPR003594">
    <property type="entry name" value="HATPase_dom"/>
</dbReference>
<dbReference type="GO" id="GO:0016301">
    <property type="term" value="F:kinase activity"/>
    <property type="evidence" value="ECO:0007669"/>
    <property type="project" value="UniProtKB-KW"/>
</dbReference>
<evidence type="ECO:0000256" key="9">
    <source>
        <dbReference type="ARBA" id="ARBA00023136"/>
    </source>
</evidence>